<dbReference type="RefSeq" id="WP_203761379.1">
    <property type="nucleotide sequence ID" value="NZ_BAAABO010000029.1"/>
</dbReference>
<reference evidence="2 3" key="1">
    <citation type="submission" date="2021-01" db="EMBL/GenBank/DDBJ databases">
        <title>Whole genome shotgun sequence of Actinoplanes deccanensis NBRC 13994.</title>
        <authorList>
            <person name="Komaki H."/>
            <person name="Tamura T."/>
        </authorList>
    </citation>
    <scope>NUCLEOTIDE SEQUENCE [LARGE SCALE GENOMIC DNA]</scope>
    <source>
        <strain evidence="2 3">NBRC 13994</strain>
    </source>
</reference>
<proteinExistence type="predicted"/>
<evidence type="ECO:0000313" key="2">
    <source>
        <dbReference type="EMBL" id="GID73461.1"/>
    </source>
</evidence>
<evidence type="ECO:0000313" key="3">
    <source>
        <dbReference type="Proteomes" id="UP000609879"/>
    </source>
</evidence>
<sequence>MTKMTDLYPDGAGYHQAHDPYIAAVAKAVAAVGYPVDDWSAEPNDPRDGYIGLNVDLLSETSTKAIWTNEEVNLAWTEDRGWALVTVTESHRSDGRFVYDLPVARVASPSTMAFALAEQVGDDVTVQPDNHPDLDFDHSFEDDDVPFELALRHYAEKP</sequence>
<dbReference type="EMBL" id="BOMI01000033">
    <property type="protein sequence ID" value="GID73461.1"/>
    <property type="molecule type" value="Genomic_DNA"/>
</dbReference>
<keyword evidence="3" id="KW-1185">Reference proteome</keyword>
<comment type="caution">
    <text evidence="2">The sequence shown here is derived from an EMBL/GenBank/DDBJ whole genome shotgun (WGS) entry which is preliminary data.</text>
</comment>
<organism evidence="2 3">
    <name type="scientific">Paractinoplanes deccanensis</name>
    <dbReference type="NCBI Taxonomy" id="113561"/>
    <lineage>
        <taxon>Bacteria</taxon>
        <taxon>Bacillati</taxon>
        <taxon>Actinomycetota</taxon>
        <taxon>Actinomycetes</taxon>
        <taxon>Micromonosporales</taxon>
        <taxon>Micromonosporaceae</taxon>
        <taxon>Paractinoplanes</taxon>
    </lineage>
</organism>
<gene>
    <name evidence="2" type="ORF">Ade02nite_21020</name>
</gene>
<name>A0ABQ3Y0D7_9ACTN</name>
<dbReference type="Proteomes" id="UP000609879">
    <property type="component" value="Unassembled WGS sequence"/>
</dbReference>
<protein>
    <recommendedName>
        <fullName evidence="1">DUF6292 domain-containing protein</fullName>
    </recommendedName>
</protein>
<evidence type="ECO:0000259" key="1">
    <source>
        <dbReference type="Pfam" id="PF19809"/>
    </source>
</evidence>
<dbReference type="Pfam" id="PF19809">
    <property type="entry name" value="DUF6292"/>
    <property type="match status" value="1"/>
</dbReference>
<dbReference type="InterPro" id="IPR046259">
    <property type="entry name" value="DUF6292"/>
</dbReference>
<feature type="domain" description="DUF6292" evidence="1">
    <location>
        <begin position="21"/>
        <end position="117"/>
    </location>
</feature>
<accession>A0ABQ3Y0D7</accession>